<dbReference type="InterPro" id="IPR006157">
    <property type="entry name" value="FolB_dom"/>
</dbReference>
<evidence type="ECO:0000256" key="3">
    <source>
        <dbReference type="ARBA" id="ARBA00009640"/>
    </source>
</evidence>
<feature type="region of interest" description="Disordered" evidence="10">
    <location>
        <begin position="284"/>
        <end position="314"/>
    </location>
</feature>
<feature type="domain" description="7,8-dihydro-6-hydroxymethylpterin-pyrophosphokinase" evidence="11">
    <location>
        <begin position="222"/>
        <end position="233"/>
    </location>
</feature>
<dbReference type="CDD" id="cd00483">
    <property type="entry name" value="HPPK"/>
    <property type="match status" value="1"/>
</dbReference>
<comment type="catalytic activity">
    <reaction evidence="9">
        <text>7,8-dihydroneopterin = 6-hydroxymethyl-7,8-dihydropterin + glycolaldehyde</text>
        <dbReference type="Rhea" id="RHEA:10540"/>
        <dbReference type="ChEBI" id="CHEBI:17001"/>
        <dbReference type="ChEBI" id="CHEBI:17071"/>
        <dbReference type="ChEBI" id="CHEBI:44841"/>
        <dbReference type="EC" id="4.1.2.25"/>
    </reaction>
</comment>
<feature type="compositionally biased region" description="Basic and acidic residues" evidence="10">
    <location>
        <begin position="295"/>
        <end position="308"/>
    </location>
</feature>
<dbReference type="InterPro" id="IPR000550">
    <property type="entry name" value="Hppk"/>
</dbReference>
<evidence type="ECO:0000256" key="9">
    <source>
        <dbReference type="RuleBase" id="RU362079"/>
    </source>
</evidence>
<dbReference type="PANTHER" id="PTHR43071">
    <property type="entry name" value="2-AMINO-4-HYDROXY-6-HYDROXYMETHYLDIHYDROPTERIDINE PYROPHOSPHOKINASE"/>
    <property type="match status" value="1"/>
</dbReference>
<accession>A0ABP8KZ78</accession>
<dbReference type="NCBIfam" id="TIGR01498">
    <property type="entry name" value="folK"/>
    <property type="match status" value="1"/>
</dbReference>
<dbReference type="Pfam" id="PF01288">
    <property type="entry name" value="HPPK"/>
    <property type="match status" value="1"/>
</dbReference>
<dbReference type="SUPFAM" id="SSF55083">
    <property type="entry name" value="6-hydroxymethyl-7,8-dihydropterin pyrophosphokinase, HPPK"/>
    <property type="match status" value="1"/>
</dbReference>
<keyword evidence="7" id="KW-0067">ATP-binding</keyword>
<evidence type="ECO:0000256" key="1">
    <source>
        <dbReference type="ARBA" id="ARBA00000198"/>
    </source>
</evidence>
<evidence type="ECO:0000256" key="8">
    <source>
        <dbReference type="ARBA" id="ARBA00022909"/>
    </source>
</evidence>
<evidence type="ECO:0000256" key="5">
    <source>
        <dbReference type="ARBA" id="ARBA00022741"/>
    </source>
</evidence>
<keyword evidence="9" id="KW-0456">Lyase</keyword>
<dbReference type="PROSITE" id="PS00794">
    <property type="entry name" value="HPPK"/>
    <property type="match status" value="1"/>
</dbReference>
<comment type="pathway">
    <text evidence="2">Cofactor biosynthesis; tetrahydrofolate biosynthesis; 2-amino-4-hydroxy-6-hydroxymethyl-7,8-dihydropteridine diphosphate from 7,8-dihydroneopterin triphosphate: step 4/4.</text>
</comment>
<evidence type="ECO:0000256" key="4">
    <source>
        <dbReference type="ARBA" id="ARBA00022679"/>
    </source>
</evidence>
<dbReference type="PANTHER" id="PTHR43071:SF1">
    <property type="entry name" value="2-AMINO-4-HYDROXY-6-HYDROXYMETHYLDIHYDROPTERIDINE PYROPHOSPHOKINASE"/>
    <property type="match status" value="1"/>
</dbReference>
<dbReference type="Pfam" id="PF02152">
    <property type="entry name" value="FolB"/>
    <property type="match status" value="1"/>
</dbReference>
<dbReference type="CDD" id="cd00534">
    <property type="entry name" value="DHNA_DHNTPE"/>
    <property type="match status" value="1"/>
</dbReference>
<dbReference type="InterPro" id="IPR043133">
    <property type="entry name" value="GTP-CH-I_C/QueF"/>
</dbReference>
<dbReference type="NCBIfam" id="TIGR00525">
    <property type="entry name" value="folB"/>
    <property type="match status" value="1"/>
</dbReference>
<dbReference type="EC" id="4.1.2.25" evidence="9"/>
<reference evidence="13" key="1">
    <citation type="journal article" date="2019" name="Int. J. Syst. Evol. Microbiol.">
        <title>The Global Catalogue of Microorganisms (GCM) 10K type strain sequencing project: providing services to taxonomists for standard genome sequencing and annotation.</title>
        <authorList>
            <consortium name="The Broad Institute Genomics Platform"/>
            <consortium name="The Broad Institute Genome Sequencing Center for Infectious Disease"/>
            <person name="Wu L."/>
            <person name="Ma J."/>
        </authorList>
    </citation>
    <scope>NUCLEOTIDE SEQUENCE [LARGE SCALE GENOMIC DNA]</scope>
    <source>
        <strain evidence="13">JCM 17810</strain>
    </source>
</reference>
<dbReference type="Gene3D" id="3.30.70.560">
    <property type="entry name" value="7,8-Dihydro-6-hydroxymethylpterin-pyrophosphokinase HPPK"/>
    <property type="match status" value="1"/>
</dbReference>
<dbReference type="SUPFAM" id="SSF55620">
    <property type="entry name" value="Tetrahydrobiopterin biosynthesis enzymes-like"/>
    <property type="match status" value="1"/>
</dbReference>
<dbReference type="Proteomes" id="UP001500622">
    <property type="component" value="Unassembled WGS sequence"/>
</dbReference>
<keyword evidence="13" id="KW-1185">Reference proteome</keyword>
<comment type="caution">
    <text evidence="12">The sequence shown here is derived from an EMBL/GenBank/DDBJ whole genome shotgun (WGS) entry which is preliminary data.</text>
</comment>
<keyword evidence="8 9" id="KW-0289">Folate biosynthesis</keyword>
<evidence type="ECO:0000256" key="6">
    <source>
        <dbReference type="ARBA" id="ARBA00022777"/>
    </source>
</evidence>
<dbReference type="NCBIfam" id="TIGR00526">
    <property type="entry name" value="folB_dom"/>
    <property type="match status" value="1"/>
</dbReference>
<dbReference type="InterPro" id="IPR035907">
    <property type="entry name" value="Hppk_sf"/>
</dbReference>
<comment type="similarity">
    <text evidence="3">In the N-terminal section; belongs to the DHNA family.</text>
</comment>
<comment type="pathway">
    <text evidence="9">Cofactor biosynthesis; tetrahydrofolate biosynthesis; 2-amino-4-hydroxy-6-hydroxymethyl-7,8-dihydropteridine diphosphate from 7,8-dihydroneopterin triphosphate: step 3/4.</text>
</comment>
<dbReference type="EMBL" id="BAABGN010000002">
    <property type="protein sequence ID" value="GAA4418588.1"/>
    <property type="molecule type" value="Genomic_DNA"/>
</dbReference>
<evidence type="ECO:0000256" key="7">
    <source>
        <dbReference type="ARBA" id="ARBA00022840"/>
    </source>
</evidence>
<comment type="function">
    <text evidence="9">Catalyzes the conversion of 7,8-dihydroneopterin to 6-hydroxymethyl-7,8-dihydropterin.</text>
</comment>
<evidence type="ECO:0000256" key="2">
    <source>
        <dbReference type="ARBA" id="ARBA00005051"/>
    </source>
</evidence>
<keyword evidence="6" id="KW-0418">Kinase</keyword>
<gene>
    <name evidence="12" type="ORF">GCM10023169_08350</name>
</gene>
<organism evidence="12 13">
    <name type="scientific">Georgenia halophila</name>
    <dbReference type="NCBI Taxonomy" id="620889"/>
    <lineage>
        <taxon>Bacteria</taxon>
        <taxon>Bacillati</taxon>
        <taxon>Actinomycetota</taxon>
        <taxon>Actinomycetes</taxon>
        <taxon>Micrococcales</taxon>
        <taxon>Bogoriellaceae</taxon>
        <taxon>Georgenia</taxon>
    </lineage>
</organism>
<dbReference type="EC" id="2.7.6.3" evidence="9"/>
<evidence type="ECO:0000256" key="10">
    <source>
        <dbReference type="SAM" id="MobiDB-lite"/>
    </source>
</evidence>
<protein>
    <recommendedName>
        <fullName evidence="9">Bifunctional folate synthesis protein</fullName>
    </recommendedName>
    <domain>
        <recommendedName>
            <fullName evidence="9">Dihydroneopterin aldolase</fullName>
            <shortName evidence="9">DHNA</shortName>
            <ecNumber evidence="9">4.1.2.25</ecNumber>
        </recommendedName>
        <alternativeName>
            <fullName evidence="9">7,8-dihydroneopterin aldolase</fullName>
        </alternativeName>
    </domain>
    <domain>
        <recommendedName>
            <fullName evidence="9">2-amino-4-hydroxy-6-hydroxymethyldihydropteridine pyrophosphokinase</fullName>
            <ecNumber evidence="9">2.7.6.3</ecNumber>
        </recommendedName>
        <alternativeName>
            <fullName evidence="9">6-hydroxymethyl-7,8-dihydropterin pyrophosphokinase</fullName>
            <shortName evidence="9">PPPK</shortName>
        </alternativeName>
        <alternativeName>
            <fullName evidence="9">7,8-dihydro-6-hydroxymethylpterin pyrophosphokinase</fullName>
            <shortName evidence="9">HPPK</shortName>
        </alternativeName>
    </domain>
</protein>
<keyword evidence="5" id="KW-0547">Nucleotide-binding</keyword>
<sequence>MTGPMDRIRLTGLRAVGRHGVLATERETGQVFLADVVLHLDTGAAARSDDLAATVSYSEVAEDVVGVLDGDPVDLVETLADRIAAAVLARPGVRAVDVTVHKPQAPIPVEFDDVEISIYRAAPRTDAPAAEPAELVLAIGANLGDPLETLRAAVTDLRHAAGVHLSGVSPVARTAPVLAPGQEPQPDYLNAVVTGTTTLTPARLLALAQTVEDAHGRTRDERWGPRTLDVDVITVGATVSDDPELTLPHPRAHERAFVLAPWARLAPGAVLPGPHGGRVTELAERAGDRDELEWLDERLDGESPDDSRGGGGAT</sequence>
<evidence type="ECO:0000313" key="12">
    <source>
        <dbReference type="EMBL" id="GAA4418588.1"/>
    </source>
</evidence>
<evidence type="ECO:0000259" key="11">
    <source>
        <dbReference type="PROSITE" id="PS00794"/>
    </source>
</evidence>
<keyword evidence="4" id="KW-0808">Transferase</keyword>
<comment type="catalytic activity">
    <reaction evidence="1">
        <text>6-hydroxymethyl-7,8-dihydropterin + ATP = (7,8-dihydropterin-6-yl)methyl diphosphate + AMP + H(+)</text>
        <dbReference type="Rhea" id="RHEA:11412"/>
        <dbReference type="ChEBI" id="CHEBI:15378"/>
        <dbReference type="ChEBI" id="CHEBI:30616"/>
        <dbReference type="ChEBI" id="CHEBI:44841"/>
        <dbReference type="ChEBI" id="CHEBI:72950"/>
        <dbReference type="ChEBI" id="CHEBI:456215"/>
        <dbReference type="EC" id="2.7.6.3"/>
    </reaction>
</comment>
<name>A0ABP8KZ78_9MICO</name>
<dbReference type="Gene3D" id="3.30.1130.10">
    <property type="match status" value="1"/>
</dbReference>
<comment type="similarity">
    <text evidence="9">Belongs to the DHNA family.</text>
</comment>
<proteinExistence type="inferred from homology"/>
<evidence type="ECO:0000313" key="13">
    <source>
        <dbReference type="Proteomes" id="UP001500622"/>
    </source>
</evidence>
<dbReference type="SMART" id="SM00905">
    <property type="entry name" value="FolB"/>
    <property type="match status" value="1"/>
</dbReference>
<dbReference type="InterPro" id="IPR006156">
    <property type="entry name" value="Dihydroneopterin_aldolase"/>
</dbReference>